<evidence type="ECO:0000256" key="5">
    <source>
        <dbReference type="ARBA" id="ARBA00023463"/>
    </source>
</evidence>
<dbReference type="AlphaFoldDB" id="T1G0F8"/>
<evidence type="ECO:0000313" key="11">
    <source>
        <dbReference type="Proteomes" id="UP000015101"/>
    </source>
</evidence>
<dbReference type="HOGENOM" id="CLU_018741_5_0_1"/>
<dbReference type="OrthoDB" id="4096362at2759"/>
<evidence type="ECO:0000259" key="8">
    <source>
        <dbReference type="Pfam" id="PF01529"/>
    </source>
</evidence>
<protein>
    <recommendedName>
        <fullName evidence="7">Palmitoyltransferase</fullName>
        <ecNumber evidence="7">2.3.1.225</ecNumber>
    </recommendedName>
</protein>
<keyword evidence="2 7" id="KW-0812">Transmembrane</keyword>
<gene>
    <name evidence="10" type="primary">20214556</name>
    <name evidence="9" type="ORF">HELRODRAFT_71017</name>
</gene>
<dbReference type="EnsemblMetazoa" id="HelroT71017">
    <property type="protein sequence ID" value="HelroP71017"/>
    <property type="gene ID" value="HelroG71017"/>
</dbReference>
<evidence type="ECO:0000256" key="7">
    <source>
        <dbReference type="RuleBase" id="RU079119"/>
    </source>
</evidence>
<dbReference type="GeneID" id="20214556"/>
<dbReference type="InParanoid" id="T1G0F8"/>
<reference evidence="11" key="1">
    <citation type="submission" date="2012-12" db="EMBL/GenBank/DDBJ databases">
        <authorList>
            <person name="Hellsten U."/>
            <person name="Grimwood J."/>
            <person name="Chapman J.A."/>
            <person name="Shapiro H."/>
            <person name="Aerts A."/>
            <person name="Otillar R.P."/>
            <person name="Terry A.Y."/>
            <person name="Boore J.L."/>
            <person name="Simakov O."/>
            <person name="Marletaz F."/>
            <person name="Cho S.-J."/>
            <person name="Edsinger-Gonzales E."/>
            <person name="Havlak P."/>
            <person name="Kuo D.-H."/>
            <person name="Larsson T."/>
            <person name="Lv J."/>
            <person name="Arendt D."/>
            <person name="Savage R."/>
            <person name="Osoegawa K."/>
            <person name="de Jong P."/>
            <person name="Lindberg D.R."/>
            <person name="Seaver E.C."/>
            <person name="Weisblat D.A."/>
            <person name="Putnam N.H."/>
            <person name="Grigoriev I.V."/>
            <person name="Rokhsar D.S."/>
        </authorList>
    </citation>
    <scope>NUCLEOTIDE SEQUENCE</scope>
</reference>
<name>T1G0F8_HELRO</name>
<dbReference type="Proteomes" id="UP000015101">
    <property type="component" value="Unassembled WGS sequence"/>
</dbReference>
<dbReference type="GO" id="GO:0019706">
    <property type="term" value="F:protein-cysteine S-palmitoyltransferase activity"/>
    <property type="evidence" value="ECO:0007669"/>
    <property type="project" value="UniProtKB-EC"/>
</dbReference>
<evidence type="ECO:0000313" key="10">
    <source>
        <dbReference type="EnsemblMetazoa" id="HelroP71017"/>
    </source>
</evidence>
<reference evidence="10" key="3">
    <citation type="submission" date="2015-06" db="UniProtKB">
        <authorList>
            <consortium name="EnsemblMetazoa"/>
        </authorList>
    </citation>
    <scope>IDENTIFICATION</scope>
</reference>
<comment type="similarity">
    <text evidence="5">Belongs to the DHHC palmitoyltransferase family. ERF2/ZDHHC9 subfamily.</text>
</comment>
<dbReference type="PANTHER" id="PTHR12349">
    <property type="entry name" value="ANKYRIN REPEAT AND LEM DOMAIN-CONTAINING PROTEIN 2"/>
    <property type="match status" value="1"/>
</dbReference>
<dbReference type="EC" id="2.3.1.225" evidence="7"/>
<evidence type="ECO:0000313" key="9">
    <source>
        <dbReference type="EMBL" id="ESN90722.1"/>
    </source>
</evidence>
<dbReference type="STRING" id="6412.T1G0F8"/>
<keyword evidence="7" id="KW-0808">Transferase</keyword>
<dbReference type="GO" id="GO:0016020">
    <property type="term" value="C:membrane"/>
    <property type="evidence" value="ECO:0007669"/>
    <property type="project" value="UniProtKB-SubCell"/>
</dbReference>
<dbReference type="RefSeq" id="XP_009031205.1">
    <property type="nucleotide sequence ID" value="XM_009032957.1"/>
</dbReference>
<accession>T1G0F8</accession>
<keyword evidence="4 7" id="KW-0472">Membrane</keyword>
<comment type="domain">
    <text evidence="7">The DHHC domain is required for palmitoyltransferase activity.</text>
</comment>
<dbReference type="PANTHER" id="PTHR12349:SF2">
    <property type="entry name" value="PALMITOYLTRANSFERASE ZDHHC8"/>
    <property type="match status" value="1"/>
</dbReference>
<dbReference type="eggNOG" id="KOG1311">
    <property type="taxonomic scope" value="Eukaryota"/>
</dbReference>
<comment type="subcellular location">
    <subcellularLocation>
        <location evidence="1">Membrane</location>
        <topology evidence="1">Multi-pass membrane protein</topology>
    </subcellularLocation>
</comment>
<keyword evidence="11" id="KW-1185">Reference proteome</keyword>
<dbReference type="Pfam" id="PF01529">
    <property type="entry name" value="DHHC"/>
    <property type="match status" value="1"/>
</dbReference>
<reference evidence="9 11" key="2">
    <citation type="journal article" date="2013" name="Nature">
        <title>Insights into bilaterian evolution from three spiralian genomes.</title>
        <authorList>
            <person name="Simakov O."/>
            <person name="Marletaz F."/>
            <person name="Cho S.J."/>
            <person name="Edsinger-Gonzales E."/>
            <person name="Havlak P."/>
            <person name="Hellsten U."/>
            <person name="Kuo D.H."/>
            <person name="Larsson T."/>
            <person name="Lv J."/>
            <person name="Arendt D."/>
            <person name="Savage R."/>
            <person name="Osoegawa K."/>
            <person name="de Jong P."/>
            <person name="Grimwood J."/>
            <person name="Chapman J.A."/>
            <person name="Shapiro H."/>
            <person name="Aerts A."/>
            <person name="Otillar R.P."/>
            <person name="Terry A.Y."/>
            <person name="Boore J.L."/>
            <person name="Grigoriev I.V."/>
            <person name="Lindberg D.R."/>
            <person name="Seaver E.C."/>
            <person name="Weisblat D.A."/>
            <person name="Putnam N.H."/>
            <person name="Rokhsar D.S."/>
        </authorList>
    </citation>
    <scope>NUCLEOTIDE SEQUENCE</scope>
</reference>
<evidence type="ECO:0000256" key="3">
    <source>
        <dbReference type="ARBA" id="ARBA00022989"/>
    </source>
</evidence>
<keyword evidence="7" id="KW-0012">Acyltransferase</keyword>
<comment type="catalytic activity">
    <reaction evidence="6">
        <text>L-cysteinyl-[protein] + hexadecanoyl-CoA = S-hexadecanoyl-L-cysteinyl-[protein] + CoA</text>
        <dbReference type="Rhea" id="RHEA:36683"/>
        <dbReference type="Rhea" id="RHEA-COMP:10131"/>
        <dbReference type="Rhea" id="RHEA-COMP:11032"/>
        <dbReference type="ChEBI" id="CHEBI:29950"/>
        <dbReference type="ChEBI" id="CHEBI:57287"/>
        <dbReference type="ChEBI" id="CHEBI:57379"/>
        <dbReference type="ChEBI" id="CHEBI:74151"/>
        <dbReference type="EC" id="2.3.1.225"/>
    </reaction>
    <physiologicalReaction direction="left-to-right" evidence="6">
        <dbReference type="Rhea" id="RHEA:36684"/>
    </physiologicalReaction>
</comment>
<evidence type="ECO:0000256" key="4">
    <source>
        <dbReference type="ARBA" id="ARBA00023136"/>
    </source>
</evidence>
<sequence length="177" mass="20138">KDGDLPVPLHKSVEINNVTVRMKWCTTCKFYRPPRSSHCSMCDCCIEVFDHHCPWVNNCVGRRNYRYFFQFLVSLSAHMISIFCLCLVFVLNHKQDLKTTENIVSMILMGIIGLLSVPIIGLTCFHVVLIGRGRTTNEQVTGKMRGTENPFNLGCFKNCCYLLCGPTWPGLVTWLIG</sequence>
<evidence type="ECO:0000256" key="2">
    <source>
        <dbReference type="ARBA" id="ARBA00022692"/>
    </source>
</evidence>
<feature type="transmembrane region" description="Helical" evidence="7">
    <location>
        <begin position="103"/>
        <end position="129"/>
    </location>
</feature>
<keyword evidence="3 7" id="KW-1133">Transmembrane helix</keyword>
<dbReference type="OMA" id="LHMASIF"/>
<proteinExistence type="inferred from homology"/>
<dbReference type="InterPro" id="IPR001594">
    <property type="entry name" value="Palmitoyltrfase_DHHC"/>
</dbReference>
<organism evidence="10 11">
    <name type="scientific">Helobdella robusta</name>
    <name type="common">Californian leech</name>
    <dbReference type="NCBI Taxonomy" id="6412"/>
    <lineage>
        <taxon>Eukaryota</taxon>
        <taxon>Metazoa</taxon>
        <taxon>Spiralia</taxon>
        <taxon>Lophotrochozoa</taxon>
        <taxon>Annelida</taxon>
        <taxon>Clitellata</taxon>
        <taxon>Hirudinea</taxon>
        <taxon>Rhynchobdellida</taxon>
        <taxon>Glossiphoniidae</taxon>
        <taxon>Helobdella</taxon>
    </lineage>
</organism>
<dbReference type="PROSITE" id="PS50216">
    <property type="entry name" value="DHHC"/>
    <property type="match status" value="1"/>
</dbReference>
<feature type="transmembrane region" description="Helical" evidence="7">
    <location>
        <begin position="67"/>
        <end position="91"/>
    </location>
</feature>
<dbReference type="EMBL" id="KB097753">
    <property type="protein sequence ID" value="ESN90722.1"/>
    <property type="molecule type" value="Genomic_DNA"/>
</dbReference>
<dbReference type="EMBL" id="AMQM01002372">
    <property type="status" value="NOT_ANNOTATED_CDS"/>
    <property type="molecule type" value="Genomic_DNA"/>
</dbReference>
<evidence type="ECO:0000256" key="6">
    <source>
        <dbReference type="ARBA" id="ARBA00047790"/>
    </source>
</evidence>
<dbReference type="CTD" id="20214556"/>
<feature type="domain" description="Palmitoyltransferase DHHC" evidence="8">
    <location>
        <begin position="21"/>
        <end position="141"/>
    </location>
</feature>
<evidence type="ECO:0000256" key="1">
    <source>
        <dbReference type="ARBA" id="ARBA00004141"/>
    </source>
</evidence>
<dbReference type="KEGG" id="hro:HELRODRAFT_71017"/>